<evidence type="ECO:0000313" key="1">
    <source>
        <dbReference type="EMBL" id="OMC52000.1"/>
    </source>
</evidence>
<reference evidence="1 2" key="1">
    <citation type="submission" date="2016-07" db="EMBL/GenBank/DDBJ databases">
        <authorList>
            <person name="Sutton G."/>
            <person name="Brinkac L."/>
            <person name="Sanka R."/>
            <person name="Adams M."/>
            <person name="Lau E."/>
            <person name="Kumar A."/>
            <person name="Macaden R."/>
        </authorList>
    </citation>
    <scope>NUCLEOTIDE SEQUENCE [LARGE SCALE GENOMIC DNA]</scope>
    <source>
        <strain evidence="1 2">GA-0871</strain>
    </source>
</reference>
<dbReference type="AlphaFoldDB" id="A0ABD6QTM6"/>
<proteinExistence type="predicted"/>
<name>A0ABD6QTM6_MYCFO</name>
<dbReference type="Proteomes" id="UP000187001">
    <property type="component" value="Unassembled WGS sequence"/>
</dbReference>
<protein>
    <submittedName>
        <fullName evidence="1">Uncharacterized protein</fullName>
    </submittedName>
</protein>
<sequence length="66" mass="7299">MAEIIKRADQLTVGDEVRLADGSYVQVRGVHLPGTEWNPHKTIVRVSLGSTGWQSWPLSKQVTVIS</sequence>
<evidence type="ECO:0000313" key="2">
    <source>
        <dbReference type="Proteomes" id="UP000187001"/>
    </source>
</evidence>
<accession>A0ABD6QTM6</accession>
<dbReference type="RefSeq" id="WP_076202865.1">
    <property type="nucleotide sequence ID" value="NZ_MBER01000010.1"/>
</dbReference>
<dbReference type="EMBL" id="MBER01000010">
    <property type="protein sequence ID" value="OMC52000.1"/>
    <property type="molecule type" value="Genomic_DNA"/>
</dbReference>
<organism evidence="1 2">
    <name type="scientific">Mycolicibacterium fortuitum</name>
    <name type="common">Mycobacterium fortuitum</name>
    <dbReference type="NCBI Taxonomy" id="1766"/>
    <lineage>
        <taxon>Bacteria</taxon>
        <taxon>Bacillati</taxon>
        <taxon>Actinomycetota</taxon>
        <taxon>Actinomycetes</taxon>
        <taxon>Mycobacteriales</taxon>
        <taxon>Mycobacteriaceae</taxon>
        <taxon>Mycolicibacterium</taxon>
    </lineage>
</organism>
<gene>
    <name evidence="1" type="ORF">A5742_17895</name>
</gene>
<comment type="caution">
    <text evidence="1">The sequence shown here is derived from an EMBL/GenBank/DDBJ whole genome shotgun (WGS) entry which is preliminary data.</text>
</comment>